<sequence length="99" mass="10819">MASFRVEGQRLEDRQVVASGGEFPASGAVHDKVAYVIFDRSGKRMLVAEAEKSTVTTYQVKRDGRLKVLQEPLANVQEILCMDKHGTLSLTNEVGIAAV</sequence>
<gene>
    <name evidence="1" type="ORF">GCM10010255_75760</name>
</gene>
<evidence type="ECO:0000313" key="1">
    <source>
        <dbReference type="EMBL" id="GAA2423393.1"/>
    </source>
</evidence>
<evidence type="ECO:0008006" key="3">
    <source>
        <dbReference type="Google" id="ProtNLM"/>
    </source>
</evidence>
<proteinExistence type="predicted"/>
<reference evidence="1 2" key="1">
    <citation type="journal article" date="2019" name="Int. J. Syst. Evol. Microbiol.">
        <title>The Global Catalogue of Microorganisms (GCM) 10K type strain sequencing project: providing services to taxonomists for standard genome sequencing and annotation.</title>
        <authorList>
            <consortium name="The Broad Institute Genomics Platform"/>
            <consortium name="The Broad Institute Genome Sequencing Center for Infectious Disease"/>
            <person name="Wu L."/>
            <person name="Ma J."/>
        </authorList>
    </citation>
    <scope>NUCLEOTIDE SEQUENCE [LARGE SCALE GENOMIC DNA]</scope>
    <source>
        <strain evidence="1 2">JCM 4358</strain>
    </source>
</reference>
<dbReference type="EMBL" id="BAAASE010000014">
    <property type="protein sequence ID" value="GAA2423393.1"/>
    <property type="molecule type" value="Genomic_DNA"/>
</dbReference>
<name>A0ABN3J6M0_9ACTN</name>
<organism evidence="1 2">
    <name type="scientific">Streptomyces coeruleofuscus</name>
    <dbReference type="NCBI Taxonomy" id="66879"/>
    <lineage>
        <taxon>Bacteria</taxon>
        <taxon>Bacillati</taxon>
        <taxon>Actinomycetota</taxon>
        <taxon>Actinomycetes</taxon>
        <taxon>Kitasatosporales</taxon>
        <taxon>Streptomycetaceae</taxon>
        <taxon>Streptomyces</taxon>
    </lineage>
</organism>
<keyword evidence="2" id="KW-1185">Reference proteome</keyword>
<accession>A0ABN3J6M0</accession>
<comment type="caution">
    <text evidence="1">The sequence shown here is derived from an EMBL/GenBank/DDBJ whole genome shotgun (WGS) entry which is preliminary data.</text>
</comment>
<protein>
    <recommendedName>
        <fullName evidence="3">Phytase</fullName>
    </recommendedName>
</protein>
<dbReference type="Proteomes" id="UP001499986">
    <property type="component" value="Unassembled WGS sequence"/>
</dbReference>
<evidence type="ECO:0000313" key="2">
    <source>
        <dbReference type="Proteomes" id="UP001499986"/>
    </source>
</evidence>